<name>A0A1F5ZS31_9BACT</name>
<proteinExistence type="predicted"/>
<dbReference type="AlphaFoldDB" id="A0A1F5ZS31"/>
<dbReference type="EMBL" id="MFJE01000004">
    <property type="protein sequence ID" value="OGG15258.1"/>
    <property type="molecule type" value="Genomic_DNA"/>
</dbReference>
<accession>A0A1F5ZS31</accession>
<evidence type="ECO:0000313" key="2">
    <source>
        <dbReference type="Proteomes" id="UP000177383"/>
    </source>
</evidence>
<comment type="caution">
    <text evidence="1">The sequence shown here is derived from an EMBL/GenBank/DDBJ whole genome shotgun (WGS) entry which is preliminary data.</text>
</comment>
<gene>
    <name evidence="1" type="ORF">A2773_03625</name>
</gene>
<protein>
    <submittedName>
        <fullName evidence="1">Uncharacterized protein</fullName>
    </submittedName>
</protein>
<sequence length="100" mass="11016">MDLEEFIYESLNQIHSALKKYKDKSGYNFVVSNERIGLSAEGINGEITFDIAVSQSDTKEGEAKGGLMVAKVGLEGKGSLKEANENTSRIKFTVRLTKIE</sequence>
<evidence type="ECO:0000313" key="1">
    <source>
        <dbReference type="EMBL" id="OGG15258.1"/>
    </source>
</evidence>
<dbReference type="Proteomes" id="UP000177383">
    <property type="component" value="Unassembled WGS sequence"/>
</dbReference>
<organism evidence="1 2">
    <name type="scientific">Candidatus Gottesmanbacteria bacterium RIFCSPHIGHO2_01_FULL_39_10</name>
    <dbReference type="NCBI Taxonomy" id="1798375"/>
    <lineage>
        <taxon>Bacteria</taxon>
        <taxon>Candidatus Gottesmaniibacteriota</taxon>
    </lineage>
</organism>
<reference evidence="1 2" key="1">
    <citation type="journal article" date="2016" name="Nat. Commun.">
        <title>Thousands of microbial genomes shed light on interconnected biogeochemical processes in an aquifer system.</title>
        <authorList>
            <person name="Anantharaman K."/>
            <person name="Brown C.T."/>
            <person name="Hug L.A."/>
            <person name="Sharon I."/>
            <person name="Castelle C.J."/>
            <person name="Probst A.J."/>
            <person name="Thomas B.C."/>
            <person name="Singh A."/>
            <person name="Wilkins M.J."/>
            <person name="Karaoz U."/>
            <person name="Brodie E.L."/>
            <person name="Williams K.H."/>
            <person name="Hubbard S.S."/>
            <person name="Banfield J.F."/>
        </authorList>
    </citation>
    <scope>NUCLEOTIDE SEQUENCE [LARGE SCALE GENOMIC DNA]</scope>
</reference>